<dbReference type="Pfam" id="PF01156">
    <property type="entry name" value="IU_nuc_hydro"/>
    <property type="match status" value="1"/>
</dbReference>
<proteinExistence type="predicted"/>
<dbReference type="AlphaFoldDB" id="A0A154L7G7"/>
<dbReference type="PANTHER" id="PTHR12304:SF4">
    <property type="entry name" value="URIDINE NUCLEOSIDASE"/>
    <property type="match status" value="1"/>
</dbReference>
<dbReference type="InterPro" id="IPR001910">
    <property type="entry name" value="Inosine/uridine_hydrolase_dom"/>
</dbReference>
<accession>A0A154L7G7</accession>
<sequence length="309" mass="33015">MGLWIDTDMGFDDLVAVLVVIHAGKHIDGMSLIAGNSPLERVRINAASAARQFDWDFKIYTGRETAVMGGLETAERILGPLGMQSSGVHLPDCRPIAECSAFDGLCNWLESKSGPDDERHILALGPLGNIASLVLARPDLARKIDCVTWMGGAVTHGNHTALAEYNAYADPEAVAITLSHQVQLRMVDLDLCRRVLATPDDVAPIRNAGGKNAGLLADLSEGYINIALSRGRDAMAVFDPCAAVAVIDEDAISFADAHIEIDTSQDPSRGQTIIDPRPTAIKNAQYAVSVNTERACDLIFSALKAEAAK</sequence>
<name>A0A154L7G7_9PROT</name>
<dbReference type="GO" id="GO:0008477">
    <property type="term" value="F:purine nucleosidase activity"/>
    <property type="evidence" value="ECO:0007669"/>
    <property type="project" value="TreeGrafter"/>
</dbReference>
<dbReference type="EMBL" id="LPVY01000011">
    <property type="protein sequence ID" value="KZB64807.1"/>
    <property type="molecule type" value="Genomic_DNA"/>
</dbReference>
<reference evidence="4 5" key="1">
    <citation type="submission" date="2015-12" db="EMBL/GenBank/DDBJ databases">
        <title>Genome sequence of Thalassospira lucentensis MCCC 1A02072.</title>
        <authorList>
            <person name="Lu L."/>
            <person name="Lai Q."/>
            <person name="Shao Z."/>
            <person name="Qian P."/>
        </authorList>
    </citation>
    <scope>NUCLEOTIDE SEQUENCE [LARGE SCALE GENOMIC DNA]</scope>
    <source>
        <strain evidence="4 5">MCCC 1A02072</strain>
    </source>
</reference>
<comment type="caution">
    <text evidence="4">The sequence shown here is derived from an EMBL/GenBank/DDBJ whole genome shotgun (WGS) entry which is preliminary data.</text>
</comment>
<protein>
    <submittedName>
        <fullName evidence="4">Nucleoside hydrolase</fullName>
    </submittedName>
</protein>
<dbReference type="InterPro" id="IPR036452">
    <property type="entry name" value="Ribo_hydro-like"/>
</dbReference>
<evidence type="ECO:0000256" key="1">
    <source>
        <dbReference type="ARBA" id="ARBA00022801"/>
    </source>
</evidence>
<gene>
    <name evidence="4" type="ORF">AUP42_18305</name>
</gene>
<evidence type="ECO:0000313" key="5">
    <source>
        <dbReference type="Proteomes" id="UP000076335"/>
    </source>
</evidence>
<dbReference type="SUPFAM" id="SSF53590">
    <property type="entry name" value="Nucleoside hydrolase"/>
    <property type="match status" value="1"/>
</dbReference>
<dbReference type="GO" id="GO:0005829">
    <property type="term" value="C:cytosol"/>
    <property type="evidence" value="ECO:0007669"/>
    <property type="project" value="TreeGrafter"/>
</dbReference>
<keyword evidence="2" id="KW-0326">Glycosidase</keyword>
<organism evidence="4 5">
    <name type="scientific">Thalassospira lucentensis</name>
    <dbReference type="NCBI Taxonomy" id="168935"/>
    <lineage>
        <taxon>Bacteria</taxon>
        <taxon>Pseudomonadati</taxon>
        <taxon>Pseudomonadota</taxon>
        <taxon>Alphaproteobacteria</taxon>
        <taxon>Rhodospirillales</taxon>
        <taxon>Thalassospiraceae</taxon>
        <taxon>Thalassospira</taxon>
    </lineage>
</organism>
<dbReference type="GO" id="GO:0006152">
    <property type="term" value="P:purine nucleoside catabolic process"/>
    <property type="evidence" value="ECO:0007669"/>
    <property type="project" value="TreeGrafter"/>
</dbReference>
<evidence type="ECO:0000256" key="2">
    <source>
        <dbReference type="ARBA" id="ARBA00023295"/>
    </source>
</evidence>
<evidence type="ECO:0000313" key="4">
    <source>
        <dbReference type="EMBL" id="KZB64807.1"/>
    </source>
</evidence>
<dbReference type="InterPro" id="IPR023186">
    <property type="entry name" value="IUNH"/>
</dbReference>
<dbReference type="Proteomes" id="UP000076335">
    <property type="component" value="Unassembled WGS sequence"/>
</dbReference>
<evidence type="ECO:0000259" key="3">
    <source>
        <dbReference type="Pfam" id="PF01156"/>
    </source>
</evidence>
<dbReference type="PANTHER" id="PTHR12304">
    <property type="entry name" value="INOSINE-URIDINE PREFERRING NUCLEOSIDE HYDROLASE"/>
    <property type="match status" value="1"/>
</dbReference>
<keyword evidence="1 4" id="KW-0378">Hydrolase</keyword>
<dbReference type="Gene3D" id="3.90.245.10">
    <property type="entry name" value="Ribonucleoside hydrolase-like"/>
    <property type="match status" value="1"/>
</dbReference>
<feature type="domain" description="Inosine/uridine-preferring nucleoside hydrolase" evidence="3">
    <location>
        <begin position="3"/>
        <end position="294"/>
    </location>
</feature>
<dbReference type="RefSeq" id="WP_062951516.1">
    <property type="nucleotide sequence ID" value="NZ_LPVY01000011.1"/>
</dbReference>
<dbReference type="OrthoDB" id="9797882at2"/>